<protein>
    <submittedName>
        <fullName evidence="2">Uncharacterized protein</fullName>
    </submittedName>
</protein>
<reference evidence="3" key="2">
    <citation type="submission" date="2019-10" db="EMBL/GenBank/DDBJ databases">
        <title>A de novo genome assembly of a pear dwarfing rootstock.</title>
        <authorList>
            <person name="Wang F."/>
            <person name="Wang J."/>
            <person name="Li S."/>
            <person name="Zhang Y."/>
            <person name="Fang M."/>
            <person name="Ma L."/>
            <person name="Zhao Y."/>
            <person name="Jiang S."/>
        </authorList>
    </citation>
    <scope>NUCLEOTIDE SEQUENCE [LARGE SCALE GENOMIC DNA]</scope>
</reference>
<feature type="region of interest" description="Disordered" evidence="1">
    <location>
        <begin position="1"/>
        <end position="40"/>
    </location>
</feature>
<evidence type="ECO:0000256" key="1">
    <source>
        <dbReference type="SAM" id="MobiDB-lite"/>
    </source>
</evidence>
<dbReference type="EMBL" id="SMOL01000768">
    <property type="protein sequence ID" value="KAB2597576.1"/>
    <property type="molecule type" value="Genomic_DNA"/>
</dbReference>
<organism evidence="2 3">
    <name type="scientific">Pyrus ussuriensis x Pyrus communis</name>
    <dbReference type="NCBI Taxonomy" id="2448454"/>
    <lineage>
        <taxon>Eukaryota</taxon>
        <taxon>Viridiplantae</taxon>
        <taxon>Streptophyta</taxon>
        <taxon>Embryophyta</taxon>
        <taxon>Tracheophyta</taxon>
        <taxon>Spermatophyta</taxon>
        <taxon>Magnoliopsida</taxon>
        <taxon>eudicotyledons</taxon>
        <taxon>Gunneridae</taxon>
        <taxon>Pentapetalae</taxon>
        <taxon>rosids</taxon>
        <taxon>fabids</taxon>
        <taxon>Rosales</taxon>
        <taxon>Rosaceae</taxon>
        <taxon>Amygdaloideae</taxon>
        <taxon>Maleae</taxon>
        <taxon>Pyrus</taxon>
    </lineage>
</organism>
<dbReference type="AlphaFoldDB" id="A0A5N5F3K2"/>
<evidence type="ECO:0000313" key="3">
    <source>
        <dbReference type="Proteomes" id="UP000327157"/>
    </source>
</evidence>
<sequence>MLNLISNQRVASSGSETSSQGGNVDGTSTPDLDTTGVPLVAPLGPKVSSTAAASLTSSVMHLVPSAR</sequence>
<evidence type="ECO:0000313" key="2">
    <source>
        <dbReference type="EMBL" id="KAB2597576.1"/>
    </source>
</evidence>
<dbReference type="Proteomes" id="UP000327157">
    <property type="component" value="Chromosome 1"/>
</dbReference>
<keyword evidence="3" id="KW-1185">Reference proteome</keyword>
<comment type="caution">
    <text evidence="2">The sequence shown here is derived from an EMBL/GenBank/DDBJ whole genome shotgun (WGS) entry which is preliminary data.</text>
</comment>
<reference evidence="2 3" key="3">
    <citation type="submission" date="2019-11" db="EMBL/GenBank/DDBJ databases">
        <title>A de novo genome assembly of a pear dwarfing rootstock.</title>
        <authorList>
            <person name="Wang F."/>
            <person name="Wang J."/>
            <person name="Li S."/>
            <person name="Zhang Y."/>
            <person name="Fang M."/>
            <person name="Ma L."/>
            <person name="Zhao Y."/>
            <person name="Jiang S."/>
        </authorList>
    </citation>
    <scope>NUCLEOTIDE SEQUENCE [LARGE SCALE GENOMIC DNA]</scope>
    <source>
        <strain evidence="2">S2</strain>
        <tissue evidence="2">Leaf</tissue>
    </source>
</reference>
<name>A0A5N5F3K2_9ROSA</name>
<accession>A0A5N5F3K2</accession>
<gene>
    <name evidence="2" type="ORF">D8674_000496</name>
</gene>
<feature type="compositionally biased region" description="Polar residues" evidence="1">
    <location>
        <begin position="1"/>
        <end position="32"/>
    </location>
</feature>
<proteinExistence type="predicted"/>
<reference evidence="2 3" key="1">
    <citation type="submission" date="2019-09" db="EMBL/GenBank/DDBJ databases">
        <authorList>
            <person name="Ou C."/>
        </authorList>
    </citation>
    <scope>NUCLEOTIDE SEQUENCE [LARGE SCALE GENOMIC DNA]</scope>
    <source>
        <strain evidence="2">S2</strain>
        <tissue evidence="2">Leaf</tissue>
    </source>
</reference>